<dbReference type="KEGG" id="lst:LSS_23025"/>
<reference evidence="1 2" key="1">
    <citation type="journal article" date="2012" name="Gene">
        <title>Sequence of Leptospira santarosai serovar Shermani genome and prediction of virulence-associated genes.</title>
        <authorList>
            <person name="Chou L.F."/>
            <person name="Chen Y.T."/>
            <person name="Lu C.W."/>
            <person name="Ko Y.C."/>
            <person name="Tang C.Y."/>
            <person name="Pan M.J."/>
            <person name="Tian Y.C."/>
            <person name="Chiu C.H."/>
            <person name="Hung C.C."/>
            <person name="Yang C.W."/>
        </authorList>
    </citation>
    <scope>NUCLEOTIDE SEQUENCE [LARGE SCALE GENOMIC DNA]</scope>
    <source>
        <strain evidence="1">LT 821</strain>
    </source>
</reference>
<evidence type="ECO:0000313" key="1">
    <source>
        <dbReference type="EMBL" id="AIT11060.1"/>
    </source>
</evidence>
<accession>A0A097ET23</accession>
<gene>
    <name evidence="1" type="ORF">LSS_23025</name>
</gene>
<protein>
    <submittedName>
        <fullName evidence="1">Uncharacterized protein</fullName>
    </submittedName>
</protein>
<dbReference type="EMBL" id="CP006694">
    <property type="protein sequence ID" value="AIT11060.1"/>
    <property type="molecule type" value="Genomic_DNA"/>
</dbReference>
<dbReference type="AlphaFoldDB" id="A0A097ET23"/>
<dbReference type="Proteomes" id="UP000035800">
    <property type="component" value="Chromosome I"/>
</dbReference>
<reference evidence="1 2" key="2">
    <citation type="journal article" date="2014" name="Emerg. Microbes Infect.">
        <title>Potential impact on kidney infection: a whole-genome analysis of Leptospira santarosai serovar Shermani.</title>
        <authorList>
            <person name="Chou L.F."/>
            <person name="Chen T.W."/>
            <person name="Ko Y.C."/>
            <person name="Pan M.J."/>
            <person name="Tian Y.C."/>
            <person name="Chiu C.H."/>
            <person name="Tang P."/>
            <person name="Hung C.C."/>
            <person name="Yang C.W."/>
        </authorList>
    </citation>
    <scope>NUCLEOTIDE SEQUENCE</scope>
    <source>
        <strain evidence="1 2">LT 821</strain>
    </source>
</reference>
<sequence>MQSSEHPGYSWIARLEGISRNLGDPLGCINRNNLNEE</sequence>
<name>A0A097ET23_9LEPT</name>
<organism evidence="1 2">
    <name type="scientific">Leptospira santarosai serovar Shermani str. LT 821</name>
    <dbReference type="NCBI Taxonomy" id="758847"/>
    <lineage>
        <taxon>Bacteria</taxon>
        <taxon>Pseudomonadati</taxon>
        <taxon>Spirochaetota</taxon>
        <taxon>Spirochaetia</taxon>
        <taxon>Leptospirales</taxon>
        <taxon>Leptospiraceae</taxon>
        <taxon>Leptospira</taxon>
    </lineage>
</organism>
<evidence type="ECO:0000313" key="2">
    <source>
        <dbReference type="Proteomes" id="UP000035800"/>
    </source>
</evidence>
<proteinExistence type="predicted"/>